<proteinExistence type="predicted"/>
<organism evidence="1 2">
    <name type="scientific">Schistosoma japonicum</name>
    <name type="common">Blood fluke</name>
    <dbReference type="NCBI Taxonomy" id="6182"/>
    <lineage>
        <taxon>Eukaryota</taxon>
        <taxon>Metazoa</taxon>
        <taxon>Spiralia</taxon>
        <taxon>Lophotrochozoa</taxon>
        <taxon>Platyhelminthes</taxon>
        <taxon>Trematoda</taxon>
        <taxon>Digenea</taxon>
        <taxon>Strigeidida</taxon>
        <taxon>Schistosomatoidea</taxon>
        <taxon>Schistosomatidae</taxon>
        <taxon>Schistosoma</taxon>
    </lineage>
</organism>
<evidence type="ECO:0000313" key="1">
    <source>
        <dbReference type="EMBL" id="TNN21437.1"/>
    </source>
</evidence>
<dbReference type="EMBL" id="SKCS01000003">
    <property type="protein sequence ID" value="TNN21437.1"/>
    <property type="molecule type" value="Genomic_DNA"/>
</dbReference>
<reference evidence="1 2" key="1">
    <citation type="submission" date="2019-03" db="EMBL/GenBank/DDBJ databases">
        <title>An improved genome assembly of the fluke Schistosoma japonicum.</title>
        <authorList>
            <person name="Hu W."/>
            <person name="Luo F."/>
            <person name="Yin M."/>
            <person name="Mo X."/>
            <person name="Sun C."/>
            <person name="Wu Q."/>
            <person name="Zhu B."/>
            <person name="Xiang M."/>
            <person name="Wang J."/>
            <person name="Wang Y."/>
            <person name="Zhang T."/>
            <person name="Xu B."/>
            <person name="Zheng H."/>
            <person name="Feng Z."/>
        </authorList>
    </citation>
    <scope>NUCLEOTIDE SEQUENCE [LARGE SCALE GENOMIC DNA]</scope>
    <source>
        <strain evidence="1">HuSjv2</strain>
        <tissue evidence="1">Worms</tissue>
    </source>
</reference>
<accession>A0A4Z2DYF1</accession>
<evidence type="ECO:0000313" key="2">
    <source>
        <dbReference type="Proteomes" id="UP000311919"/>
    </source>
</evidence>
<sequence length="76" mass="8898">MTYNHVRSKPFMACDPSKEEKRNINTVSSLSTLSDEVIKYVMSVYRKEVISHWTQNKYIAHDFYAATIKINIRLSV</sequence>
<gene>
    <name evidence="1" type="ORF">EWB00_004678</name>
</gene>
<protein>
    <submittedName>
        <fullName evidence="1">Uncharacterized protein</fullName>
    </submittedName>
</protein>
<comment type="caution">
    <text evidence="1">The sequence shown here is derived from an EMBL/GenBank/DDBJ whole genome shotgun (WGS) entry which is preliminary data.</text>
</comment>
<name>A0A4Z2DYF1_SCHJA</name>
<keyword evidence="2" id="KW-1185">Reference proteome</keyword>
<dbReference type="Proteomes" id="UP000311919">
    <property type="component" value="Unassembled WGS sequence"/>
</dbReference>
<dbReference type="AlphaFoldDB" id="A0A4Z2DYF1"/>